<evidence type="ECO:0000313" key="5">
    <source>
        <dbReference type="Proteomes" id="UP000192656"/>
    </source>
</evidence>
<dbReference type="Pfam" id="PF14841">
    <property type="entry name" value="FliG_M"/>
    <property type="match status" value="1"/>
</dbReference>
<keyword evidence="5" id="KW-1185">Reference proteome</keyword>
<evidence type="ECO:0000256" key="2">
    <source>
        <dbReference type="SAM" id="SignalP"/>
    </source>
</evidence>
<dbReference type="AlphaFoldDB" id="A0A1W1YL31"/>
<proteinExistence type="predicted"/>
<sequence length="207" mass="22665">MIALDRFARTQALTALALALSLSCAGTTFASEATKHSKSPPELPPQELRIVDETTGAPVEAKPTSEVENYCLNIADKAQDARYAIQEKQLRELEGEITSRIDELETRRAEYQKWMEERKAFLESASTVVVDIYSKMKSDAAAPQLAKLGTENAAMILVRLKPRQASDILSEMEPAVAAEVAKLIVEKTSSDTKSDEAAGDKVAENQH</sequence>
<dbReference type="Gene3D" id="1.10.220.30">
    <property type="match status" value="1"/>
</dbReference>
<protein>
    <submittedName>
        <fullName evidence="4">Flagellar motility protein MotE, a chaperone for MotC folding</fullName>
    </submittedName>
</protein>
<dbReference type="SUPFAM" id="SSF158791">
    <property type="entry name" value="MgtE N-terminal domain-like"/>
    <property type="match status" value="1"/>
</dbReference>
<dbReference type="PROSITE" id="PS51257">
    <property type="entry name" value="PROKAR_LIPOPROTEIN"/>
    <property type="match status" value="1"/>
</dbReference>
<dbReference type="RefSeq" id="WP_084408267.1">
    <property type="nucleotide sequence ID" value="NZ_FWXR01000001.1"/>
</dbReference>
<keyword evidence="4" id="KW-0969">Cilium</keyword>
<dbReference type="EMBL" id="FWXR01000001">
    <property type="protein sequence ID" value="SMC36438.1"/>
    <property type="molecule type" value="Genomic_DNA"/>
</dbReference>
<accession>A0A1W1YL31</accession>
<keyword evidence="4" id="KW-0966">Cell projection</keyword>
<dbReference type="OrthoDB" id="9810610at2"/>
<reference evidence="4 5" key="1">
    <citation type="submission" date="2017-04" db="EMBL/GenBank/DDBJ databases">
        <authorList>
            <person name="Afonso C.L."/>
            <person name="Miller P.J."/>
            <person name="Scott M.A."/>
            <person name="Spackman E."/>
            <person name="Goraichik I."/>
            <person name="Dimitrov K.M."/>
            <person name="Suarez D.L."/>
            <person name="Swayne D.E."/>
        </authorList>
    </citation>
    <scope>NUCLEOTIDE SEQUENCE [LARGE SCALE GENOMIC DNA]</scope>
    <source>
        <strain evidence="4 5">CGMCC 1.10972</strain>
    </source>
</reference>
<organism evidence="4 5">
    <name type="scientific">Fulvimarina manganoxydans</name>
    <dbReference type="NCBI Taxonomy" id="937218"/>
    <lineage>
        <taxon>Bacteria</taxon>
        <taxon>Pseudomonadati</taxon>
        <taxon>Pseudomonadota</taxon>
        <taxon>Alphaproteobacteria</taxon>
        <taxon>Hyphomicrobiales</taxon>
        <taxon>Aurantimonadaceae</taxon>
        <taxon>Fulvimarina</taxon>
    </lineage>
</organism>
<feature type="domain" description="Flagellar motor switch protein FliG middle" evidence="3">
    <location>
        <begin position="153"/>
        <end position="186"/>
    </location>
</feature>
<feature type="chain" id="PRO_5010708747" evidence="2">
    <location>
        <begin position="31"/>
        <end position="207"/>
    </location>
</feature>
<keyword evidence="2" id="KW-0732">Signal</keyword>
<feature type="region of interest" description="Disordered" evidence="1">
    <location>
        <begin position="188"/>
        <end position="207"/>
    </location>
</feature>
<name>A0A1W1YL31_9HYPH</name>
<dbReference type="InterPro" id="IPR032779">
    <property type="entry name" value="FliG_M"/>
</dbReference>
<evidence type="ECO:0000313" key="4">
    <source>
        <dbReference type="EMBL" id="SMC36438.1"/>
    </source>
</evidence>
<feature type="signal peptide" evidence="2">
    <location>
        <begin position="1"/>
        <end position="30"/>
    </location>
</feature>
<evidence type="ECO:0000259" key="3">
    <source>
        <dbReference type="Pfam" id="PF14841"/>
    </source>
</evidence>
<evidence type="ECO:0000256" key="1">
    <source>
        <dbReference type="SAM" id="MobiDB-lite"/>
    </source>
</evidence>
<gene>
    <name evidence="4" type="ORF">SAMN06297251_101392</name>
</gene>
<dbReference type="Proteomes" id="UP000192656">
    <property type="component" value="Unassembled WGS sequence"/>
</dbReference>
<dbReference type="STRING" id="937218.SAMN06297251_101392"/>
<keyword evidence="4" id="KW-0282">Flagellum</keyword>